<reference evidence="1 2" key="1">
    <citation type="submission" date="2020-07" db="EMBL/GenBank/DDBJ databases">
        <title>Sequencing the genomes of 1000 actinobacteria strains.</title>
        <authorList>
            <person name="Klenk H.-P."/>
        </authorList>
    </citation>
    <scope>NUCLEOTIDE SEQUENCE [LARGE SCALE GENOMIC DNA]</scope>
    <source>
        <strain evidence="1 2">DSM 42178</strain>
    </source>
</reference>
<accession>A0A852ZZT3</accession>
<dbReference type="AlphaFoldDB" id="A0A852ZZT3"/>
<comment type="caution">
    <text evidence="1">The sequence shown here is derived from an EMBL/GenBank/DDBJ whole genome shotgun (WGS) entry which is preliminary data.</text>
</comment>
<keyword evidence="2" id="KW-1185">Reference proteome</keyword>
<organism evidence="1 2">
    <name type="scientific">Allostreptomyces psammosilenae</name>
    <dbReference type="NCBI Taxonomy" id="1892865"/>
    <lineage>
        <taxon>Bacteria</taxon>
        <taxon>Bacillati</taxon>
        <taxon>Actinomycetota</taxon>
        <taxon>Actinomycetes</taxon>
        <taxon>Kitasatosporales</taxon>
        <taxon>Streptomycetaceae</taxon>
        <taxon>Allostreptomyces</taxon>
    </lineage>
</organism>
<dbReference type="Proteomes" id="UP000567795">
    <property type="component" value="Unassembled WGS sequence"/>
</dbReference>
<dbReference type="Gene3D" id="1.25.40.10">
    <property type="entry name" value="Tetratricopeptide repeat domain"/>
    <property type="match status" value="1"/>
</dbReference>
<dbReference type="EMBL" id="JACBZD010000001">
    <property type="protein sequence ID" value="NYI06730.1"/>
    <property type="molecule type" value="Genomic_DNA"/>
</dbReference>
<proteinExistence type="predicted"/>
<sequence>MDPNNAVIQLCVRGMREEAEGRPADARAAFLRAWNAATDDYERCVAAHYLARHQPTPEETLRWNQQCLDLADAVGDERVGGFYASLHTNMGRAHQALGHVEQARRHYRLAAAHLADAPDDGYGEWVRYGIAEGLRATGGAAPRPAEETLRDLLNALCARADLLSLCLLLPAYVGDLGGQEDLARLDTAMRRLHATRRLPDEEQAALTRAIDALQGAHPSA</sequence>
<name>A0A852ZZT3_9ACTN</name>
<dbReference type="InterPro" id="IPR011990">
    <property type="entry name" value="TPR-like_helical_dom_sf"/>
</dbReference>
<evidence type="ECO:0000313" key="2">
    <source>
        <dbReference type="Proteomes" id="UP000567795"/>
    </source>
</evidence>
<gene>
    <name evidence="1" type="ORF">FHU37_003673</name>
</gene>
<evidence type="ECO:0000313" key="1">
    <source>
        <dbReference type="EMBL" id="NYI06730.1"/>
    </source>
</evidence>
<dbReference type="RefSeq" id="WP_179815266.1">
    <property type="nucleotide sequence ID" value="NZ_JACBZD010000001.1"/>
</dbReference>
<protein>
    <submittedName>
        <fullName evidence="1">Tetratricopeptide (TPR) repeat protein</fullName>
    </submittedName>
</protein>
<dbReference type="SUPFAM" id="SSF48452">
    <property type="entry name" value="TPR-like"/>
    <property type="match status" value="1"/>
</dbReference>